<dbReference type="Proteomes" id="UP000635628">
    <property type="component" value="Unassembled WGS sequence"/>
</dbReference>
<reference evidence="1" key="1">
    <citation type="submission" date="2020-05" db="EMBL/GenBank/DDBJ databases">
        <authorList>
            <person name="Petersen J."/>
            <person name="Sayavedra L."/>
        </authorList>
    </citation>
    <scope>NUCLEOTIDE SEQUENCE</scope>
    <source>
        <strain evidence="1">B azoricus SOX Menez Gwen</strain>
    </source>
</reference>
<comment type="caution">
    <text evidence="1">The sequence shown here is derived from an EMBL/GenBank/DDBJ whole genome shotgun (WGS) entry which is preliminary data.</text>
</comment>
<gene>
    <name evidence="1" type="ORF">AZO1586R_430</name>
</gene>
<dbReference type="EMBL" id="CAESAP020000097">
    <property type="protein sequence ID" value="CAB5496434.1"/>
    <property type="molecule type" value="Genomic_DNA"/>
</dbReference>
<sequence length="1204" mass="140910">MKLIENGIDIPNKLLRDHEDGRVVFFCGAGVSKNGANKPNFLKLAKIIVDKLTSSPESQSKMYLEKLENCLEIEGFNGIIPIDHLFSLLEGEFERQDIEEVIYNELRVKDSDKLESHQTILKLATTSEEKVQLVTTNFDKLFSEADGNLKVYSHANIVNIKENLDGIVHLHGCLDDKKDHNLVLSSRDFAKAYMTDAWATTFFKKILEKYSVVFIGYSANDPPIRYLLEALGEETKNGIYAFDQESSHWNSGIQKINYPDGDFVSLWQTLEKWAIKSEDEEKWQTEILKLAEQEPKTLKPSERELVTYLISSVSGAKMFKNRDPHPPATWINVFDKKRRYKYFDLYHLESESRGRKQSLPNKCDNKEAIKPILESDSNDTQDDNLDEKWDAFYDLKDTQLKDTQTVNYIFDWIVKLTDQEEIINWVIEQPCLHDVLHEKINRQQKNSQIWLYILQQQEICHQYTFEREVEKFGWCVVLVQKYITMCRPQVKAETAKKLGLEFIPIIKDDIDKINIPDEYLKLMVQGLRNNLEYVSVVAKDVDRFNKNEEQQDKIKDTLQYPKAEMHEVIGGHVNLFISLFKKLIKIEHSAAYQEFSTWTSLEGSAIFTYLKLYACRYSLLKGSEVGKTIIGLSKQDFWSGTYERTLLKSLSKRWDDLSQTTKKRLEVKLLEGKEKGCRTFSVLQRIAWLDKNGVVFTFDFKQKKKSLKNICPEWKEKDIEEIDKDELFEFYAITSNEDPKELEGIEGSKLIETAYQLHVQSSGERTKENVPLVGLIKKNPKYIFNVISSCQSKHNDWALELYLKCIVYNNEDNEGFQQKIANKNYQLIDKINSFINNNYIVKYEQNINKHTKSIIESFIRINEKFGKELNSDIFHQSIKNAMDVYEKHPEFDGGTTNDRVEFVSIAINSNTYYLVQSLIFNSSKVVNSVPSKQWLKLAKAILNFQSPLSDYATFAFSNQIHWLHHYHPEWVEKHLLSRSMIENRNINNAFWLGFLYSNKVPSKKLYEHIKSGLPLLACKDLQRNNIYKKYYKTISSIFFLLWKEKYIPDREMKEIIYTSHHDFISCFIKMLRNYCEEHIDSVVQFFQNIWPKEKEVKNTENTSSFLRLLACHDAKYFENIYGVIGDYLSVVDPTYIVFYNVEKIANKYPNETMVILNKVLPEKILNNTSTKLIDILDKIVLEKDQGKLNEEALSIYLRFRRLTQ</sequence>
<proteinExistence type="predicted"/>
<accession>A0ACA8ZSC6</accession>
<evidence type="ECO:0000313" key="1">
    <source>
        <dbReference type="EMBL" id="CAB5496434.1"/>
    </source>
</evidence>
<keyword evidence="2" id="KW-1185">Reference proteome</keyword>
<name>A0ACA8ZSC6_9GAMM</name>
<protein>
    <submittedName>
        <fullName evidence="1">Uncharacterized protein</fullName>
    </submittedName>
</protein>
<evidence type="ECO:0000313" key="2">
    <source>
        <dbReference type="Proteomes" id="UP000635628"/>
    </source>
</evidence>
<organism evidence="1 2">
    <name type="scientific">Bathymodiolus azoricus thioautotrophic gill symbiont</name>
    <dbReference type="NCBI Taxonomy" id="235205"/>
    <lineage>
        <taxon>Bacteria</taxon>
        <taxon>Pseudomonadati</taxon>
        <taxon>Pseudomonadota</taxon>
        <taxon>Gammaproteobacteria</taxon>
        <taxon>sulfur-oxidizing symbionts</taxon>
    </lineage>
</organism>